<proteinExistence type="predicted"/>
<protein>
    <submittedName>
        <fullName evidence="2">Uncharacterized protein</fullName>
    </submittedName>
</protein>
<keyword evidence="3" id="KW-1185">Reference proteome</keyword>
<comment type="caution">
    <text evidence="2">The sequence shown here is derived from an EMBL/GenBank/DDBJ whole genome shotgun (WGS) entry which is preliminary data.</text>
</comment>
<reference evidence="3" key="1">
    <citation type="journal article" date="2019" name="Int. J. Syst. Evol. Microbiol.">
        <title>The Global Catalogue of Microorganisms (GCM) 10K type strain sequencing project: providing services to taxonomists for standard genome sequencing and annotation.</title>
        <authorList>
            <consortium name="The Broad Institute Genomics Platform"/>
            <consortium name="The Broad Institute Genome Sequencing Center for Infectious Disease"/>
            <person name="Wu L."/>
            <person name="Ma J."/>
        </authorList>
    </citation>
    <scope>NUCLEOTIDE SEQUENCE [LARGE SCALE GENOMIC DNA]</scope>
    <source>
        <strain evidence="3">JCM 4733</strain>
    </source>
</reference>
<organism evidence="2 3">
    <name type="scientific">Streptomyces canarius</name>
    <dbReference type="NCBI Taxonomy" id="285453"/>
    <lineage>
        <taxon>Bacteria</taxon>
        <taxon>Bacillati</taxon>
        <taxon>Actinomycetota</taxon>
        <taxon>Actinomycetes</taxon>
        <taxon>Kitasatosporales</taxon>
        <taxon>Streptomycetaceae</taxon>
        <taxon>Streptomyces</taxon>
    </lineage>
</organism>
<dbReference type="EMBL" id="BMVN01000072">
    <property type="protein sequence ID" value="GHA69930.1"/>
    <property type="molecule type" value="Genomic_DNA"/>
</dbReference>
<dbReference type="Proteomes" id="UP000653644">
    <property type="component" value="Unassembled WGS sequence"/>
</dbReference>
<accession>A0ABQ3DBF5</accession>
<evidence type="ECO:0000256" key="1">
    <source>
        <dbReference type="SAM" id="MobiDB-lite"/>
    </source>
</evidence>
<evidence type="ECO:0000313" key="2">
    <source>
        <dbReference type="EMBL" id="GHA69930.1"/>
    </source>
</evidence>
<name>A0ABQ3DBF5_9ACTN</name>
<feature type="region of interest" description="Disordered" evidence="1">
    <location>
        <begin position="1"/>
        <end position="23"/>
    </location>
</feature>
<evidence type="ECO:0000313" key="3">
    <source>
        <dbReference type="Proteomes" id="UP000653644"/>
    </source>
</evidence>
<sequence>MTFAERVPGLTRGSGRRTERLRSTPVSVGLALAVRAGARMTGAFKVPVSRNTPGEADRLAAGPATSVSTALTRARCRLLPVPGNV</sequence>
<gene>
    <name evidence="2" type="ORF">GCM10010345_86690</name>
</gene>